<dbReference type="EMBL" id="ML769458">
    <property type="protein sequence ID" value="KAE9400286.1"/>
    <property type="molecule type" value="Genomic_DNA"/>
</dbReference>
<keyword evidence="2" id="KW-1185">Reference proteome</keyword>
<dbReference type="Proteomes" id="UP000799118">
    <property type="component" value="Unassembled WGS sequence"/>
</dbReference>
<evidence type="ECO:0000313" key="1">
    <source>
        <dbReference type="EMBL" id="KAE9400286.1"/>
    </source>
</evidence>
<evidence type="ECO:0000313" key="2">
    <source>
        <dbReference type="Proteomes" id="UP000799118"/>
    </source>
</evidence>
<gene>
    <name evidence="1" type="ORF">BT96DRAFT_938773</name>
</gene>
<protein>
    <submittedName>
        <fullName evidence="1">Uncharacterized protein</fullName>
    </submittedName>
</protein>
<reference evidence="1" key="1">
    <citation type="journal article" date="2019" name="Environ. Microbiol.">
        <title>Fungal ecological strategies reflected in gene transcription - a case study of two litter decomposers.</title>
        <authorList>
            <person name="Barbi F."/>
            <person name="Kohler A."/>
            <person name="Barry K."/>
            <person name="Baskaran P."/>
            <person name="Daum C."/>
            <person name="Fauchery L."/>
            <person name="Ihrmark K."/>
            <person name="Kuo A."/>
            <person name="LaButti K."/>
            <person name="Lipzen A."/>
            <person name="Morin E."/>
            <person name="Grigoriev I.V."/>
            <person name="Henrissat B."/>
            <person name="Lindahl B."/>
            <person name="Martin F."/>
        </authorList>
    </citation>
    <scope>NUCLEOTIDE SEQUENCE</scope>
    <source>
        <strain evidence="1">JB14</strain>
    </source>
</reference>
<organism evidence="1 2">
    <name type="scientific">Gymnopus androsaceus JB14</name>
    <dbReference type="NCBI Taxonomy" id="1447944"/>
    <lineage>
        <taxon>Eukaryota</taxon>
        <taxon>Fungi</taxon>
        <taxon>Dikarya</taxon>
        <taxon>Basidiomycota</taxon>
        <taxon>Agaricomycotina</taxon>
        <taxon>Agaricomycetes</taxon>
        <taxon>Agaricomycetidae</taxon>
        <taxon>Agaricales</taxon>
        <taxon>Marasmiineae</taxon>
        <taxon>Omphalotaceae</taxon>
        <taxon>Gymnopus</taxon>
    </lineage>
</organism>
<dbReference type="OrthoDB" id="2631350at2759"/>
<sequence>MQMLGVTNPFKRAKAQDRKESKVMQTLVKGRIELSRWNRMLYYTSRVRVFYHHSGKLQNGPLFEEADGSQSHSENFGPFLSILAQKSPNLENLALGLSFFPSTWSTRRGFVDFAKEVKHDFHPCSSSILVFHFLKPVCFWQKSASATRVLQSLQMHFSDSPDFPSLLHYFNPICPADSYLQLAHQVFYKSLFAMYLSDERVESIALAWPKLTQLTIMGHVWSMTPHSWSSDPQKATINSLSHFAKNCRKLEYLAFPVLVEQSPLPGNLQPEHMHIHCAPSSALFPAA</sequence>
<accession>A0A6A4HQC5</accession>
<proteinExistence type="predicted"/>
<name>A0A6A4HQC5_9AGAR</name>
<dbReference type="AlphaFoldDB" id="A0A6A4HQC5"/>